<proteinExistence type="predicted"/>
<gene>
    <name evidence="1" type="ORF">CDAR_204321</name>
</gene>
<dbReference type="Proteomes" id="UP001054837">
    <property type="component" value="Unassembled WGS sequence"/>
</dbReference>
<name>A0AAV4USL0_9ARAC</name>
<evidence type="ECO:0000313" key="1">
    <source>
        <dbReference type="EMBL" id="GIY60689.1"/>
    </source>
</evidence>
<protein>
    <recommendedName>
        <fullName evidence="3">Ycf15</fullName>
    </recommendedName>
</protein>
<reference evidence="1 2" key="1">
    <citation type="submission" date="2021-06" db="EMBL/GenBank/DDBJ databases">
        <title>Caerostris darwini draft genome.</title>
        <authorList>
            <person name="Kono N."/>
            <person name="Arakawa K."/>
        </authorList>
    </citation>
    <scope>NUCLEOTIDE SEQUENCE [LARGE SCALE GENOMIC DNA]</scope>
</reference>
<accession>A0AAV4USL0</accession>
<comment type="caution">
    <text evidence="1">The sequence shown here is derived from an EMBL/GenBank/DDBJ whole genome shotgun (WGS) entry which is preliminary data.</text>
</comment>
<keyword evidence="2" id="KW-1185">Reference proteome</keyword>
<sequence>MNGGGSYSKITICKQHTQYDFLITHRWAAHEMDQQLVHSLLIITNKRNISSPYGNSRQIRETNIFPPELASAGEASSISDI</sequence>
<organism evidence="1 2">
    <name type="scientific">Caerostris darwini</name>
    <dbReference type="NCBI Taxonomy" id="1538125"/>
    <lineage>
        <taxon>Eukaryota</taxon>
        <taxon>Metazoa</taxon>
        <taxon>Ecdysozoa</taxon>
        <taxon>Arthropoda</taxon>
        <taxon>Chelicerata</taxon>
        <taxon>Arachnida</taxon>
        <taxon>Araneae</taxon>
        <taxon>Araneomorphae</taxon>
        <taxon>Entelegynae</taxon>
        <taxon>Araneoidea</taxon>
        <taxon>Araneidae</taxon>
        <taxon>Caerostris</taxon>
    </lineage>
</organism>
<dbReference type="AlphaFoldDB" id="A0AAV4USL0"/>
<evidence type="ECO:0008006" key="3">
    <source>
        <dbReference type="Google" id="ProtNLM"/>
    </source>
</evidence>
<evidence type="ECO:0000313" key="2">
    <source>
        <dbReference type="Proteomes" id="UP001054837"/>
    </source>
</evidence>
<dbReference type="EMBL" id="BPLQ01011836">
    <property type="protein sequence ID" value="GIY60689.1"/>
    <property type="molecule type" value="Genomic_DNA"/>
</dbReference>